<dbReference type="PANTHER" id="PTHR43004:SF19">
    <property type="entry name" value="BINDING MONOOXYGENASE, PUTATIVE (JCVI)-RELATED"/>
    <property type="match status" value="1"/>
</dbReference>
<keyword evidence="3" id="KW-0274">FAD</keyword>
<proteinExistence type="predicted"/>
<dbReference type="Proteomes" id="UP001642406">
    <property type="component" value="Unassembled WGS sequence"/>
</dbReference>
<evidence type="ECO:0000259" key="5">
    <source>
        <dbReference type="Pfam" id="PF01494"/>
    </source>
</evidence>
<reference evidence="6 7" key="1">
    <citation type="submission" date="2024-01" db="EMBL/GenBank/DDBJ databases">
        <authorList>
            <person name="Allen C."/>
            <person name="Tagirdzhanova G."/>
        </authorList>
    </citation>
    <scope>NUCLEOTIDE SEQUENCE [LARGE SCALE GENOMIC DNA]</scope>
</reference>
<keyword evidence="4" id="KW-0560">Oxidoreductase</keyword>
<evidence type="ECO:0000256" key="3">
    <source>
        <dbReference type="ARBA" id="ARBA00022827"/>
    </source>
</evidence>
<dbReference type="SUPFAM" id="SSF51905">
    <property type="entry name" value="FAD/NAD(P)-binding domain"/>
    <property type="match status" value="1"/>
</dbReference>
<dbReference type="InterPro" id="IPR002938">
    <property type="entry name" value="FAD-bd"/>
</dbReference>
<dbReference type="EMBL" id="CAWUHC010000037">
    <property type="protein sequence ID" value="CAK7222039.1"/>
    <property type="molecule type" value="Genomic_DNA"/>
</dbReference>
<feature type="domain" description="FAD-binding" evidence="5">
    <location>
        <begin position="9"/>
        <end position="343"/>
    </location>
</feature>
<protein>
    <recommendedName>
        <fullName evidence="5">FAD-binding domain-containing protein</fullName>
    </recommendedName>
</protein>
<comment type="caution">
    <text evidence="6">The sequence shown here is derived from an EMBL/GenBank/DDBJ whole genome shotgun (WGS) entry which is preliminary data.</text>
</comment>
<keyword evidence="7" id="KW-1185">Reference proteome</keyword>
<evidence type="ECO:0000256" key="4">
    <source>
        <dbReference type="ARBA" id="ARBA00023002"/>
    </source>
</evidence>
<dbReference type="Pfam" id="PF01494">
    <property type="entry name" value="FAD_binding_3"/>
    <property type="match status" value="1"/>
</dbReference>
<keyword evidence="2" id="KW-0285">Flavoprotein</keyword>
<dbReference type="Gene3D" id="3.50.50.60">
    <property type="entry name" value="FAD/NAD(P)-binding domain"/>
    <property type="match status" value="1"/>
</dbReference>
<evidence type="ECO:0000313" key="6">
    <source>
        <dbReference type="EMBL" id="CAK7222039.1"/>
    </source>
</evidence>
<evidence type="ECO:0000256" key="2">
    <source>
        <dbReference type="ARBA" id="ARBA00022630"/>
    </source>
</evidence>
<name>A0ABP0BQU5_9PEZI</name>
<evidence type="ECO:0000256" key="1">
    <source>
        <dbReference type="ARBA" id="ARBA00001974"/>
    </source>
</evidence>
<comment type="cofactor">
    <cofactor evidence="1">
        <name>FAD</name>
        <dbReference type="ChEBI" id="CHEBI:57692"/>
    </cofactor>
</comment>
<dbReference type="InterPro" id="IPR050641">
    <property type="entry name" value="RIFMO-like"/>
</dbReference>
<organism evidence="6 7">
    <name type="scientific">Sporothrix bragantina</name>
    <dbReference type="NCBI Taxonomy" id="671064"/>
    <lineage>
        <taxon>Eukaryota</taxon>
        <taxon>Fungi</taxon>
        <taxon>Dikarya</taxon>
        <taxon>Ascomycota</taxon>
        <taxon>Pezizomycotina</taxon>
        <taxon>Sordariomycetes</taxon>
        <taxon>Sordariomycetidae</taxon>
        <taxon>Ophiostomatales</taxon>
        <taxon>Ophiostomataceae</taxon>
        <taxon>Sporothrix</taxon>
    </lineage>
</organism>
<gene>
    <name evidence="6" type="ORF">SBRCBS47491_004732</name>
</gene>
<evidence type="ECO:0000313" key="7">
    <source>
        <dbReference type="Proteomes" id="UP001642406"/>
    </source>
</evidence>
<dbReference type="InterPro" id="IPR036188">
    <property type="entry name" value="FAD/NAD-bd_sf"/>
</dbReference>
<dbReference type="PRINTS" id="PR00420">
    <property type="entry name" value="RNGMNOXGNASE"/>
</dbReference>
<sequence>MGSVANHHSVIVVGAGAVGLMTAINLARANVQVLVVERGAGIDQSPRATSYQPCVMAEMEETGILEDVRQRSMVNDVLSLWVGRGPQKKCVASVAKREGGKSYASGINCGQPILAETIMSHLLARYTTAAVRFTQRVEAVTQDADKVTVTCVDAEGVNTVYTCDWLVGADGAGSTVRKLLDIEFVGFSWPKEDFVATNLRYPFDKHGFSTANFVLDPVHWGVVTVIDDTGLWRCAFGVRPGLTNEEIRAELDDHYKHILPGWPGNGYELVELNKYKPHQRCAATFRKGRCFLAGDAAHSNNPLGGLGLTSGLLDAGPLGRALGAVINGKAPDALLDVWAEARRHKWLTYTNPFSIENKRMVQRGGYSEDVLGIWDLDDVARKHHMEQWVKTATPEKLEEDEKLFEAFKDPEAQLESRMKQWSITMHPLWMAEYEDEAVVKKRMSVRPPNERLEPVQPLKPAAA</sequence>
<dbReference type="PANTHER" id="PTHR43004">
    <property type="entry name" value="TRK SYSTEM POTASSIUM UPTAKE PROTEIN"/>
    <property type="match status" value="1"/>
</dbReference>
<dbReference type="Gene3D" id="3.30.70.2450">
    <property type="match status" value="1"/>
</dbReference>
<accession>A0ABP0BQU5</accession>